<keyword evidence="3" id="KW-1185">Reference proteome</keyword>
<dbReference type="SUPFAM" id="SSF50729">
    <property type="entry name" value="PH domain-like"/>
    <property type="match status" value="1"/>
</dbReference>
<feature type="coiled-coil region" evidence="1">
    <location>
        <begin position="382"/>
        <end position="454"/>
    </location>
</feature>
<sequence length="469" mass="54757">MDSPVRIVGEVRKATGKNTQPTLAVRGTWEFSFFGIGYFLDRDMKNRFLVQLSSAQFRWMEMALLNPSADILSFEYKGSLKKGIEGLVSIAQINHGKSAEFSHLWLIIQEGRVDVYEDELTEIPSSQLCLAGARVKRAYVEDWPMAFEVEKQNFGFILKFESPEEFNLWAKSISMEVLRCTKLEEVKTLEIMGETERNAAVKQYLKQQENWEKSICDYENKRELLQLNNDKTDEEEERYGEESCEFESFSFEEFELNRWHYMENPRAQISNIIFAAPKRLETIVEKGDKVNELREIFSSPPVLVSPKPNNNKSPNVCISPGPSNTVNVQQQEYKVLYEIRNDDRVKAWNGPYILQQEEREVLENINNMYLTRRKYVREELLLQAIKQVVADHEVKMRRIQETLGDLDEKRSKKCSLRSDYESLENQLKQEEVFLQEAQRAKKLQEALVQDLSVRFEMALSKGLQDMMEG</sequence>
<gene>
    <name evidence="2" type="ORF">QYM36_018057</name>
</gene>
<organism evidence="2 3">
    <name type="scientific">Artemia franciscana</name>
    <name type="common">Brine shrimp</name>
    <name type="synonym">Artemia sanfranciscana</name>
    <dbReference type="NCBI Taxonomy" id="6661"/>
    <lineage>
        <taxon>Eukaryota</taxon>
        <taxon>Metazoa</taxon>
        <taxon>Ecdysozoa</taxon>
        <taxon>Arthropoda</taxon>
        <taxon>Crustacea</taxon>
        <taxon>Branchiopoda</taxon>
        <taxon>Anostraca</taxon>
        <taxon>Artemiidae</taxon>
        <taxon>Artemia</taxon>
    </lineage>
</organism>
<dbReference type="EMBL" id="JAVRJZ010000089">
    <property type="protein sequence ID" value="KAK2703530.1"/>
    <property type="molecule type" value="Genomic_DNA"/>
</dbReference>
<comment type="caution">
    <text evidence="2">The sequence shown here is derived from an EMBL/GenBank/DDBJ whole genome shotgun (WGS) entry which is preliminary data.</text>
</comment>
<evidence type="ECO:0008006" key="4">
    <source>
        <dbReference type="Google" id="ProtNLM"/>
    </source>
</evidence>
<dbReference type="AlphaFoldDB" id="A0AA88L0W1"/>
<evidence type="ECO:0000313" key="3">
    <source>
        <dbReference type="Proteomes" id="UP001187531"/>
    </source>
</evidence>
<accession>A0AA88L0W1</accession>
<dbReference type="Gene3D" id="2.30.29.30">
    <property type="entry name" value="Pleckstrin-homology domain (PH domain)/Phosphotyrosine-binding domain (PTB)"/>
    <property type="match status" value="1"/>
</dbReference>
<name>A0AA88L0W1_ARTSF</name>
<reference evidence="2" key="1">
    <citation type="submission" date="2023-07" db="EMBL/GenBank/DDBJ databases">
        <title>Chromosome-level genome assembly of Artemia franciscana.</title>
        <authorList>
            <person name="Jo E."/>
        </authorList>
    </citation>
    <scope>NUCLEOTIDE SEQUENCE</scope>
    <source>
        <tissue evidence="2">Whole body</tissue>
    </source>
</reference>
<evidence type="ECO:0000256" key="1">
    <source>
        <dbReference type="SAM" id="Coils"/>
    </source>
</evidence>
<evidence type="ECO:0000313" key="2">
    <source>
        <dbReference type="EMBL" id="KAK2703530.1"/>
    </source>
</evidence>
<dbReference type="InterPro" id="IPR011993">
    <property type="entry name" value="PH-like_dom_sf"/>
</dbReference>
<proteinExistence type="predicted"/>
<keyword evidence="1" id="KW-0175">Coiled coil</keyword>
<dbReference type="Proteomes" id="UP001187531">
    <property type="component" value="Unassembled WGS sequence"/>
</dbReference>
<protein>
    <recommendedName>
        <fullName evidence="4">PH domain-containing protein</fullName>
    </recommendedName>
</protein>